<reference evidence="3" key="1">
    <citation type="submission" date="2020-04" db="EMBL/GenBank/DDBJ databases">
        <authorList>
            <person name="Neveu A P."/>
        </authorList>
    </citation>
    <scope>NUCLEOTIDE SEQUENCE</scope>
    <source>
        <tissue evidence="3">Whole embryo</tissue>
    </source>
</reference>
<evidence type="ECO:0000313" key="3">
    <source>
        <dbReference type="EMBL" id="CAB3225065.1"/>
    </source>
</evidence>
<name>A0A6F9D862_9ASCI</name>
<dbReference type="GO" id="GO:0003682">
    <property type="term" value="F:chromatin binding"/>
    <property type="evidence" value="ECO:0007669"/>
    <property type="project" value="InterPro"/>
</dbReference>
<dbReference type="InterPro" id="IPR001025">
    <property type="entry name" value="BAH_dom"/>
</dbReference>
<dbReference type="GO" id="GO:0045892">
    <property type="term" value="P:negative regulation of DNA-templated transcription"/>
    <property type="evidence" value="ECO:0007669"/>
    <property type="project" value="TreeGrafter"/>
</dbReference>
<dbReference type="PROSITE" id="PS51038">
    <property type="entry name" value="BAH"/>
    <property type="match status" value="1"/>
</dbReference>
<dbReference type="AlphaFoldDB" id="A0A6F9D862"/>
<feature type="region of interest" description="Disordered" evidence="1">
    <location>
        <begin position="94"/>
        <end position="113"/>
    </location>
</feature>
<dbReference type="GO" id="GO:0005677">
    <property type="term" value="C:chromatin silencing complex"/>
    <property type="evidence" value="ECO:0007669"/>
    <property type="project" value="TreeGrafter"/>
</dbReference>
<dbReference type="Gene3D" id="2.30.30.490">
    <property type="match status" value="1"/>
</dbReference>
<dbReference type="Pfam" id="PF01426">
    <property type="entry name" value="BAH"/>
    <property type="match status" value="1"/>
</dbReference>
<feature type="region of interest" description="Disordered" evidence="1">
    <location>
        <begin position="64"/>
        <end position="83"/>
    </location>
</feature>
<organism evidence="3">
    <name type="scientific">Phallusia mammillata</name>
    <dbReference type="NCBI Taxonomy" id="59560"/>
    <lineage>
        <taxon>Eukaryota</taxon>
        <taxon>Metazoa</taxon>
        <taxon>Chordata</taxon>
        <taxon>Tunicata</taxon>
        <taxon>Ascidiacea</taxon>
        <taxon>Phlebobranchia</taxon>
        <taxon>Ascidiidae</taxon>
        <taxon>Phallusia</taxon>
    </lineage>
</organism>
<dbReference type="SMART" id="SM00439">
    <property type="entry name" value="BAH"/>
    <property type="match status" value="1"/>
</dbReference>
<dbReference type="GO" id="GO:0000976">
    <property type="term" value="F:transcription cis-regulatory region binding"/>
    <property type="evidence" value="ECO:0007669"/>
    <property type="project" value="TreeGrafter"/>
</dbReference>
<dbReference type="InterPro" id="IPR043151">
    <property type="entry name" value="BAH_sf"/>
</dbReference>
<gene>
    <name evidence="3" type="primary">Bahd1</name>
</gene>
<sequence length="658" mass="73377">MSTMEKKPVQPVRRCRRAASLTAQALWNIQIEDDSKPVSKTARKSPTLQDVQKIESQKKTLKRVSGEAISHTHKGGKKQKLSTNKCSGWTFQPTKPLQSHAGQKPQTKKLTASVAPLVKPVSSGPRVMRVHNQNVGQHTNPILLLPVSIKTDQGPSGTNEVGSVPVLTFQNPSDFINCIRLNKSVTTTNMDVGRSSWQNSSLQLAPMKTKTVVYPKPPVRSGFGLTGRRSDLIQVSQSGQDEPLNLKMGETKIPSSCKQVFAPGKVKAGSARPVMTCTVSIPLAKTESKVSIAKVSGSVRVEKSKDAIKQISSRTKSGKNLCSRGNTASTLIGKTGSTYRAKQDANCPSPEYACSSPDVDDVHRDARHTCNRPHINLRQKAVPPPGTIEYEEYKVEQRRMLADAILRNQKLSSTLKKPALSRQDSDEERPLLNPKLLANYDSTDSNNGWKWIGKPYFGMVYSVECGKYVRRRCFPAMTRRDEDGLAVVMVRDCVFLCAGGDDESPYVAKVTGLWEKPQTGDMTMSLLWYYRPEHTEDSRVHASNLCDDELFLSRHQDEISVACVEDRCHVLSYSEYCRVQARLHRDQAWRKCDQRKMVPPLPIKRSRARPSLPGESPVDDNNLFFSRRMYDVKGRRVLKYLPPPTSLTGEYSKRGPAT</sequence>
<feature type="compositionally biased region" description="Polar residues" evidence="1">
    <location>
        <begin position="94"/>
        <end position="110"/>
    </location>
</feature>
<dbReference type="InterPro" id="IPR053032">
    <property type="entry name" value="BAH_domain-containing"/>
</dbReference>
<evidence type="ECO:0000256" key="1">
    <source>
        <dbReference type="SAM" id="MobiDB-lite"/>
    </source>
</evidence>
<protein>
    <submittedName>
        <fullName evidence="3">Bromo adjacent homology domain-containing 1 protein-like</fullName>
    </submittedName>
</protein>
<accession>A0A6F9D862</accession>
<dbReference type="PANTHER" id="PTHR46576">
    <property type="entry name" value="BROMO ADJACENT HOMOLOGY DOMAIN-CONTAINING 1 PROTEIN"/>
    <property type="match status" value="1"/>
</dbReference>
<feature type="compositionally biased region" description="Basic residues" evidence="1">
    <location>
        <begin position="71"/>
        <end position="80"/>
    </location>
</feature>
<dbReference type="PANTHER" id="PTHR46576:SF1">
    <property type="entry name" value="BROMO ADJACENT HOMOLOGY DOMAIN-CONTAINING 1 PROTEIN"/>
    <property type="match status" value="1"/>
</dbReference>
<proteinExistence type="evidence at transcript level"/>
<dbReference type="EMBL" id="LR783263">
    <property type="protein sequence ID" value="CAB3225065.1"/>
    <property type="molecule type" value="mRNA"/>
</dbReference>
<evidence type="ECO:0000259" key="2">
    <source>
        <dbReference type="PROSITE" id="PS51038"/>
    </source>
</evidence>
<dbReference type="GO" id="GO:0031507">
    <property type="term" value="P:heterochromatin formation"/>
    <property type="evidence" value="ECO:0007669"/>
    <property type="project" value="TreeGrafter"/>
</dbReference>
<feature type="domain" description="BAH" evidence="2">
    <location>
        <begin position="486"/>
        <end position="641"/>
    </location>
</feature>